<dbReference type="HOGENOM" id="CLU_3411647_0_0_6"/>
<proteinExistence type="predicted"/>
<feature type="non-terminal residue" evidence="1">
    <location>
        <position position="29"/>
    </location>
</feature>
<dbReference type="EMBL" id="AEAH01002891">
    <property type="protein sequence ID" value="EGH34789.1"/>
    <property type="molecule type" value="Genomic_DNA"/>
</dbReference>
<comment type="caution">
    <text evidence="1">The sequence shown here is derived from an EMBL/GenBank/DDBJ whole genome shotgun (WGS) entry which is preliminary data.</text>
</comment>
<name>F3FX47_PSESX</name>
<sequence>MTGLGVRLGEIAIAVQGVTDTLAQISTAV</sequence>
<protein>
    <submittedName>
        <fullName evidence="1">Methyl-accepting chemotaxis protein</fullName>
    </submittedName>
</protein>
<dbReference type="Proteomes" id="UP000004471">
    <property type="component" value="Unassembled WGS sequence"/>
</dbReference>
<evidence type="ECO:0000313" key="1">
    <source>
        <dbReference type="EMBL" id="EGH34789.1"/>
    </source>
</evidence>
<gene>
    <name evidence="1" type="ORF">PSYJA_39805</name>
</gene>
<reference evidence="1 2" key="1">
    <citation type="journal article" date="2011" name="PLoS Pathog.">
        <title>Dynamic evolution of pathogenicity revealed by sequencing and comparative genomics of 19 Pseudomonas syringae isolates.</title>
        <authorList>
            <person name="Baltrus D.A."/>
            <person name="Nishimura M.T."/>
            <person name="Romanchuk A."/>
            <person name="Chang J.H."/>
            <person name="Mukhtar M.S."/>
            <person name="Cherkis K."/>
            <person name="Roach J."/>
            <person name="Grant S.R."/>
            <person name="Jones C.D."/>
            <person name="Dangl J.L."/>
        </authorList>
    </citation>
    <scope>NUCLEOTIDE SEQUENCE [LARGE SCALE GENOMIC DNA]</scope>
    <source>
        <strain evidence="2">M301072PT</strain>
    </source>
</reference>
<dbReference type="AlphaFoldDB" id="F3FX47"/>
<evidence type="ECO:0000313" key="2">
    <source>
        <dbReference type="Proteomes" id="UP000004471"/>
    </source>
</evidence>
<accession>F3FX47</accession>
<organism evidence="1 2">
    <name type="scientific">Pseudomonas syringae pv. japonica str. M301072</name>
    <dbReference type="NCBI Taxonomy" id="629262"/>
    <lineage>
        <taxon>Bacteria</taxon>
        <taxon>Pseudomonadati</taxon>
        <taxon>Pseudomonadota</taxon>
        <taxon>Gammaproteobacteria</taxon>
        <taxon>Pseudomonadales</taxon>
        <taxon>Pseudomonadaceae</taxon>
        <taxon>Pseudomonas</taxon>
        <taxon>Pseudomonas syringae</taxon>
    </lineage>
</organism>